<dbReference type="PROSITE" id="PS51199">
    <property type="entry name" value="SF4_HELICASE"/>
    <property type="match status" value="1"/>
</dbReference>
<comment type="caution">
    <text evidence="1">The sequence shown here is derived from an EMBL/GenBank/DDBJ whole genome shotgun (WGS) entry which is preliminary data.</text>
</comment>
<name>A0A081UE64_BACFG</name>
<evidence type="ECO:0000313" key="2">
    <source>
        <dbReference type="Proteomes" id="UP000266644"/>
    </source>
</evidence>
<dbReference type="EMBL" id="QRJE01000005">
    <property type="protein sequence ID" value="RHH15163.1"/>
    <property type="molecule type" value="Genomic_DNA"/>
</dbReference>
<organism evidence="1 2">
    <name type="scientific">Bacteroides fragilis</name>
    <dbReference type="NCBI Taxonomy" id="817"/>
    <lineage>
        <taxon>Bacteria</taxon>
        <taxon>Pseudomonadati</taxon>
        <taxon>Bacteroidota</taxon>
        <taxon>Bacteroidia</taxon>
        <taxon>Bacteroidales</taxon>
        <taxon>Bacteroidaceae</taxon>
        <taxon>Bacteroides</taxon>
    </lineage>
</organism>
<dbReference type="GO" id="GO:0006260">
    <property type="term" value="P:DNA replication"/>
    <property type="evidence" value="ECO:0007669"/>
    <property type="project" value="InterPro"/>
</dbReference>
<accession>A0A081UE64</accession>
<evidence type="ECO:0000313" key="1">
    <source>
        <dbReference type="EMBL" id="RHH15163.1"/>
    </source>
</evidence>
<sequence length="83" mass="9764">MNRAIESRKRFEVKRSQLTDLRDSDTLCDDSDMVIFIHRLEYYEIFQDYKGNDLCGMPEIIIAKLRNGALVDGFLRFKGELVM</sequence>
<dbReference type="Pfam" id="PF03796">
    <property type="entry name" value="DnaB_C"/>
    <property type="match status" value="1"/>
</dbReference>
<dbReference type="AlphaFoldDB" id="A0A081UE64"/>
<gene>
    <name evidence="1" type="ORF">DW228_03640</name>
</gene>
<dbReference type="InterPro" id="IPR027417">
    <property type="entry name" value="P-loop_NTPase"/>
</dbReference>
<dbReference type="GO" id="GO:0005524">
    <property type="term" value="F:ATP binding"/>
    <property type="evidence" value="ECO:0007669"/>
    <property type="project" value="InterPro"/>
</dbReference>
<protein>
    <submittedName>
        <fullName evidence="1">Uncharacterized protein</fullName>
    </submittedName>
</protein>
<dbReference type="InterPro" id="IPR007694">
    <property type="entry name" value="DNA_helicase_DnaB-like_C"/>
</dbReference>
<dbReference type="Proteomes" id="UP000266644">
    <property type="component" value="Unassembled WGS sequence"/>
</dbReference>
<reference evidence="1 2" key="1">
    <citation type="submission" date="2018-08" db="EMBL/GenBank/DDBJ databases">
        <title>A genome reference for cultivated species of the human gut microbiota.</title>
        <authorList>
            <person name="Zou Y."/>
            <person name="Xue W."/>
            <person name="Luo G."/>
        </authorList>
    </citation>
    <scope>NUCLEOTIDE SEQUENCE [LARGE SCALE GENOMIC DNA]</scope>
    <source>
        <strain evidence="1 2">AM18-6</strain>
    </source>
</reference>
<dbReference type="GO" id="GO:0003678">
    <property type="term" value="F:DNA helicase activity"/>
    <property type="evidence" value="ECO:0007669"/>
    <property type="project" value="InterPro"/>
</dbReference>
<dbReference type="Gene3D" id="3.40.50.300">
    <property type="entry name" value="P-loop containing nucleotide triphosphate hydrolases"/>
    <property type="match status" value="1"/>
</dbReference>
<proteinExistence type="predicted"/>